<proteinExistence type="predicted"/>
<gene>
    <name evidence="1" type="ORF">FOB26_27875</name>
</gene>
<protein>
    <submittedName>
        <fullName evidence="1">Uncharacterized protein</fullName>
    </submittedName>
</protein>
<sequence length="124" mass="14107">MKFVLADTYSYWWPVIIRAPHPDEPGKILERTLKVQFEPQPREEAIAAQEVYVTLKTQRERDAHEAQQLKAVCKNWDDVVDADGGAVAFTPDNIAKALEIGWFRSGVYRAYTESLNGEEARLGN</sequence>
<dbReference type="RefSeq" id="WP_125270007.1">
    <property type="nucleotide sequence ID" value="NZ_JABRWL010000006.1"/>
</dbReference>
<evidence type="ECO:0000313" key="2">
    <source>
        <dbReference type="Proteomes" id="UP001155820"/>
    </source>
</evidence>
<dbReference type="EMBL" id="JABRWM010000006">
    <property type="protein sequence ID" value="NRF22877.1"/>
    <property type="molecule type" value="Genomic_DNA"/>
</dbReference>
<name>A0AA44ERJ5_9HYPH</name>
<organism evidence="1 2">
    <name type="scientific">Agrobacterium pusense</name>
    <dbReference type="NCBI Taxonomy" id="648995"/>
    <lineage>
        <taxon>Bacteria</taxon>
        <taxon>Pseudomonadati</taxon>
        <taxon>Pseudomonadota</taxon>
        <taxon>Alphaproteobacteria</taxon>
        <taxon>Hyphomicrobiales</taxon>
        <taxon>Rhizobiaceae</taxon>
        <taxon>Rhizobium/Agrobacterium group</taxon>
        <taxon>Agrobacterium</taxon>
    </lineage>
</organism>
<dbReference type="AlphaFoldDB" id="A0AA44ERJ5"/>
<evidence type="ECO:0000313" key="1">
    <source>
        <dbReference type="EMBL" id="NRF22877.1"/>
    </source>
</evidence>
<keyword evidence="2" id="KW-1185">Reference proteome</keyword>
<dbReference type="Proteomes" id="UP001155820">
    <property type="component" value="Unassembled WGS sequence"/>
</dbReference>
<accession>A0AA44ERJ5</accession>
<reference evidence="1" key="1">
    <citation type="submission" date="2019-07" db="EMBL/GenBank/DDBJ databases">
        <title>FDA dAtabase for Regulatory Grade micrObial Sequences (FDA-ARGOS): Supporting development and validation of Infectious Disease Dx tests.</title>
        <authorList>
            <person name="Bachman M."/>
            <person name="Young C."/>
            <person name="Tallon L."/>
            <person name="Sadzewicz L."/>
            <person name="Vavikolanu K."/>
            <person name="Mehta A."/>
            <person name="Aluvathingal J."/>
            <person name="Nadendla S."/>
            <person name="Nandy P."/>
            <person name="Geyer C."/>
            <person name="Yan Y."/>
            <person name="Sichtig H."/>
        </authorList>
    </citation>
    <scope>NUCLEOTIDE SEQUENCE</scope>
    <source>
        <strain evidence="1">FDAARGOS_618</strain>
    </source>
</reference>
<comment type="caution">
    <text evidence="1">The sequence shown here is derived from an EMBL/GenBank/DDBJ whole genome shotgun (WGS) entry which is preliminary data.</text>
</comment>